<dbReference type="AlphaFoldDB" id="A0A0L6V7Q0"/>
<dbReference type="VEuPathDB" id="FungiDB:VP01_2378g3"/>
<dbReference type="Proteomes" id="UP000037035">
    <property type="component" value="Unassembled WGS sequence"/>
</dbReference>
<gene>
    <name evidence="1" type="ORF">VP01_2378g3</name>
</gene>
<sequence length="512" mass="57466">MKQSNCSSLLPKTPERFWERAEGQRNRKQNLDILEEATQACPNSPTEVMTKQLRLSKKESASVAVNNDVPNPGPSHYNLHSRKPAIYRCLKLLQKQQVAATHVLVSGVARIGIHLTISVWTSSLFRASSSIKTARNPQAEGRIRLFSSKRRWSRLIVQRDVAHRHITESTEGCYVHTSAFKVLVPNNKSVNLVASISQHPLNVNLNSHGPATASKSKVLSQGPMSLQQQSQRLYCSHWQTLVPWRGPLLQGLSNRLYELLVVAILALNRRQISVKRQGPCCITIFSVGRSFRFKTMPALEHTSLRTASSIPILTYTPRILMESIGRYGHLSFPLSSPLQGYIFPTWDCLSRPCCTTLSLCPAKSHIGPSGCSHLRPWRCSGNLSSLSLRSSVCRHSKTLIIHIGALCPCTMHTAEEGKESFNRSFGKNLNSAPRLESVLVLVCVWPEVENAHLVWFSSSGVRVKFNIFKVNSEIEDNSVLNLECTSIKAYFFYTSDIEKGYKNEENLLQKFF</sequence>
<evidence type="ECO:0000313" key="2">
    <source>
        <dbReference type="Proteomes" id="UP000037035"/>
    </source>
</evidence>
<proteinExistence type="predicted"/>
<dbReference type="EMBL" id="LAVV01007256">
    <property type="protein sequence ID" value="KNZ56552.1"/>
    <property type="molecule type" value="Genomic_DNA"/>
</dbReference>
<name>A0A0L6V7Q0_9BASI</name>
<reference evidence="1 2" key="1">
    <citation type="submission" date="2015-08" db="EMBL/GenBank/DDBJ databases">
        <title>Next Generation Sequencing and Analysis of the Genome of Puccinia sorghi L Schw, the Causal Agent of Maize Common Rust.</title>
        <authorList>
            <person name="Rochi L."/>
            <person name="Burguener G."/>
            <person name="Darino M."/>
            <person name="Turjanski A."/>
            <person name="Kreff E."/>
            <person name="Dieguez M.J."/>
            <person name="Sacco F."/>
        </authorList>
    </citation>
    <scope>NUCLEOTIDE SEQUENCE [LARGE SCALE GENOMIC DNA]</scope>
    <source>
        <strain evidence="1 2">RO10H11247</strain>
    </source>
</reference>
<keyword evidence="2" id="KW-1185">Reference proteome</keyword>
<comment type="caution">
    <text evidence="1">The sequence shown here is derived from an EMBL/GenBank/DDBJ whole genome shotgun (WGS) entry which is preliminary data.</text>
</comment>
<organism evidence="1 2">
    <name type="scientific">Puccinia sorghi</name>
    <dbReference type="NCBI Taxonomy" id="27349"/>
    <lineage>
        <taxon>Eukaryota</taxon>
        <taxon>Fungi</taxon>
        <taxon>Dikarya</taxon>
        <taxon>Basidiomycota</taxon>
        <taxon>Pucciniomycotina</taxon>
        <taxon>Pucciniomycetes</taxon>
        <taxon>Pucciniales</taxon>
        <taxon>Pucciniaceae</taxon>
        <taxon>Puccinia</taxon>
    </lineage>
</organism>
<protein>
    <submittedName>
        <fullName evidence="1">Uncharacterized protein</fullName>
    </submittedName>
</protein>
<evidence type="ECO:0000313" key="1">
    <source>
        <dbReference type="EMBL" id="KNZ56552.1"/>
    </source>
</evidence>
<accession>A0A0L6V7Q0</accession>